<keyword evidence="1" id="KW-1133">Transmembrane helix</keyword>
<dbReference type="Proteomes" id="UP000775213">
    <property type="component" value="Unassembled WGS sequence"/>
</dbReference>
<keyword evidence="1" id="KW-0472">Membrane</keyword>
<feature type="transmembrane region" description="Helical" evidence="1">
    <location>
        <begin position="7"/>
        <end position="27"/>
    </location>
</feature>
<proteinExistence type="predicted"/>
<comment type="caution">
    <text evidence="2">The sequence shown here is derived from an EMBL/GenBank/DDBJ whole genome shotgun (WGS) entry which is preliminary data.</text>
</comment>
<name>A0AAV7G4Z5_DENCH</name>
<evidence type="ECO:0000313" key="3">
    <source>
        <dbReference type="Proteomes" id="UP000775213"/>
    </source>
</evidence>
<protein>
    <submittedName>
        <fullName evidence="2">Uncharacterized protein</fullName>
    </submittedName>
</protein>
<sequence>MYYPKPLCLFTSPVVVFASFWAWLAYFKKASYLQFCMVGLSAFSPFRDWTDGMGLWASDAHFFCNFGVVFLTGG</sequence>
<evidence type="ECO:0000256" key="1">
    <source>
        <dbReference type="SAM" id="Phobius"/>
    </source>
</evidence>
<evidence type="ECO:0000313" key="2">
    <source>
        <dbReference type="EMBL" id="KAH0451466.1"/>
    </source>
</evidence>
<keyword evidence="3" id="KW-1185">Reference proteome</keyword>
<accession>A0AAV7G4Z5</accession>
<organism evidence="2 3">
    <name type="scientific">Dendrobium chrysotoxum</name>
    <name type="common">Orchid</name>
    <dbReference type="NCBI Taxonomy" id="161865"/>
    <lineage>
        <taxon>Eukaryota</taxon>
        <taxon>Viridiplantae</taxon>
        <taxon>Streptophyta</taxon>
        <taxon>Embryophyta</taxon>
        <taxon>Tracheophyta</taxon>
        <taxon>Spermatophyta</taxon>
        <taxon>Magnoliopsida</taxon>
        <taxon>Liliopsida</taxon>
        <taxon>Asparagales</taxon>
        <taxon>Orchidaceae</taxon>
        <taxon>Epidendroideae</taxon>
        <taxon>Malaxideae</taxon>
        <taxon>Dendrobiinae</taxon>
        <taxon>Dendrobium</taxon>
    </lineage>
</organism>
<dbReference type="EMBL" id="JAGFBR010000017">
    <property type="protein sequence ID" value="KAH0451466.1"/>
    <property type="molecule type" value="Genomic_DNA"/>
</dbReference>
<reference evidence="2 3" key="1">
    <citation type="journal article" date="2021" name="Hortic Res">
        <title>Chromosome-scale assembly of the Dendrobium chrysotoxum genome enhances the understanding of orchid evolution.</title>
        <authorList>
            <person name="Zhang Y."/>
            <person name="Zhang G.Q."/>
            <person name="Zhang D."/>
            <person name="Liu X.D."/>
            <person name="Xu X.Y."/>
            <person name="Sun W.H."/>
            <person name="Yu X."/>
            <person name="Zhu X."/>
            <person name="Wang Z.W."/>
            <person name="Zhao X."/>
            <person name="Zhong W.Y."/>
            <person name="Chen H."/>
            <person name="Yin W.L."/>
            <person name="Huang T."/>
            <person name="Niu S.C."/>
            <person name="Liu Z.J."/>
        </authorList>
    </citation>
    <scope>NUCLEOTIDE SEQUENCE [LARGE SCALE GENOMIC DNA]</scope>
    <source>
        <strain evidence="2">Lindl</strain>
    </source>
</reference>
<gene>
    <name evidence="2" type="ORF">IEQ34_018765</name>
</gene>
<dbReference type="AlphaFoldDB" id="A0AAV7G4Z5"/>
<keyword evidence="1" id="KW-0812">Transmembrane</keyword>